<gene>
    <name evidence="2" type="ORF">N7456_005310</name>
</gene>
<dbReference type="PANTHER" id="PTHR35870:SF1">
    <property type="entry name" value="PROTEIN, PUTATIVE (AFU_ORTHOLOGUE AFUA_5G03330)-RELATED"/>
    <property type="match status" value="1"/>
</dbReference>
<evidence type="ECO:0000313" key="2">
    <source>
        <dbReference type="EMBL" id="KAJ5108635.1"/>
    </source>
</evidence>
<accession>A0A9W9FZ17</accession>
<dbReference type="InterPro" id="IPR025337">
    <property type="entry name" value="Questin_oxidase-like"/>
</dbReference>
<sequence>MKIHSFRSIGSKTHQTNRITNIIQTRPINRPLRALSLSFSPLYPPPKPRSQLAGLRRASPHFASYSSIPVSETQNPAMATATKIQLDPVKDAGVFSFRVQENAARVASQVLQEDMEKHHVFFNQEGFHNHIVHGILTIYALGGSAEDIQAHYDRNKSYQRRPYPTKQDTVKAMEDSTKFQQYLGKGAEYANFLAFFQHAIDTKGVGEVLQEYVFSGDHRAESMLCRLFGGLIHPLIHLGFGLEFNQPAIVAQALAQAAVHEEWMGLEFFLPAEKLAGGIGKPGKKTLLQLLNEIQTDQALKSSVKWSDVNKIRDGILVRAPQQMLDYASQYTVSKDQVPQRLSDMINTVVYYASAAQRPDKEVKFDFFFIHCVNSSIFFSKIMDLPYLDDKSKLRLLEWKGRMDLVMYVSRNSPNLPLNEITQYPAKADWETLFSRSAAHPSDDGHLAKLVRAVAHGQNVCKPFEKDGLPISGDMWLQIGNMAIDSTTGKEAMWVRSTGFDEAWENLSERARL</sequence>
<name>A0A9W9FZ17_9EURO</name>
<dbReference type="GO" id="GO:0016491">
    <property type="term" value="F:oxidoreductase activity"/>
    <property type="evidence" value="ECO:0007669"/>
    <property type="project" value="UniProtKB-KW"/>
</dbReference>
<reference evidence="2" key="2">
    <citation type="journal article" date="2023" name="IMA Fungus">
        <title>Comparative genomic study of the Penicillium genus elucidates a diverse pangenome and 15 lateral gene transfer events.</title>
        <authorList>
            <person name="Petersen C."/>
            <person name="Sorensen T."/>
            <person name="Nielsen M.R."/>
            <person name="Sondergaard T.E."/>
            <person name="Sorensen J.L."/>
            <person name="Fitzpatrick D.A."/>
            <person name="Frisvad J.C."/>
            <person name="Nielsen K.L."/>
        </authorList>
    </citation>
    <scope>NUCLEOTIDE SEQUENCE</scope>
    <source>
        <strain evidence="2">IBT 30069</strain>
    </source>
</reference>
<evidence type="ECO:0000256" key="1">
    <source>
        <dbReference type="ARBA" id="ARBA00023002"/>
    </source>
</evidence>
<dbReference type="PANTHER" id="PTHR35870">
    <property type="entry name" value="PROTEIN, PUTATIVE (AFU_ORTHOLOGUE AFUA_5G03330)-RELATED"/>
    <property type="match status" value="1"/>
</dbReference>
<keyword evidence="1" id="KW-0560">Oxidoreductase</keyword>
<proteinExistence type="predicted"/>
<dbReference type="Pfam" id="PF14027">
    <property type="entry name" value="Questin_oxidase"/>
    <property type="match status" value="1"/>
</dbReference>
<evidence type="ECO:0008006" key="4">
    <source>
        <dbReference type="Google" id="ProtNLM"/>
    </source>
</evidence>
<dbReference type="Proteomes" id="UP001149165">
    <property type="component" value="Unassembled WGS sequence"/>
</dbReference>
<keyword evidence="3" id="KW-1185">Reference proteome</keyword>
<dbReference type="AlphaFoldDB" id="A0A9W9FZ17"/>
<dbReference type="EMBL" id="JAPQKH010000003">
    <property type="protein sequence ID" value="KAJ5108635.1"/>
    <property type="molecule type" value="Genomic_DNA"/>
</dbReference>
<evidence type="ECO:0000313" key="3">
    <source>
        <dbReference type="Proteomes" id="UP001149165"/>
    </source>
</evidence>
<dbReference type="OrthoDB" id="10004862at2759"/>
<protein>
    <recommendedName>
        <fullName evidence="4">HypA</fullName>
    </recommendedName>
</protein>
<reference evidence="2" key="1">
    <citation type="submission" date="2022-11" db="EMBL/GenBank/DDBJ databases">
        <authorList>
            <person name="Petersen C."/>
        </authorList>
    </citation>
    <scope>NUCLEOTIDE SEQUENCE</scope>
    <source>
        <strain evidence="2">IBT 30069</strain>
    </source>
</reference>
<comment type="caution">
    <text evidence="2">The sequence shown here is derived from an EMBL/GenBank/DDBJ whole genome shotgun (WGS) entry which is preliminary data.</text>
</comment>
<organism evidence="2 3">
    <name type="scientific">Penicillium angulare</name>
    <dbReference type="NCBI Taxonomy" id="116970"/>
    <lineage>
        <taxon>Eukaryota</taxon>
        <taxon>Fungi</taxon>
        <taxon>Dikarya</taxon>
        <taxon>Ascomycota</taxon>
        <taxon>Pezizomycotina</taxon>
        <taxon>Eurotiomycetes</taxon>
        <taxon>Eurotiomycetidae</taxon>
        <taxon>Eurotiales</taxon>
        <taxon>Aspergillaceae</taxon>
        <taxon>Penicillium</taxon>
    </lineage>
</organism>